<accession>A0A5M3MG85</accession>
<organism evidence="3 4">
    <name type="scientific">Coniophora puteana (strain RWD-64-598)</name>
    <name type="common">Brown rot fungus</name>
    <dbReference type="NCBI Taxonomy" id="741705"/>
    <lineage>
        <taxon>Eukaryota</taxon>
        <taxon>Fungi</taxon>
        <taxon>Dikarya</taxon>
        <taxon>Basidiomycota</taxon>
        <taxon>Agaricomycotina</taxon>
        <taxon>Agaricomycetes</taxon>
        <taxon>Agaricomycetidae</taxon>
        <taxon>Boletales</taxon>
        <taxon>Coniophorineae</taxon>
        <taxon>Coniophoraceae</taxon>
        <taxon>Coniophora</taxon>
    </lineage>
</organism>
<reference evidence="4" key="1">
    <citation type="journal article" date="2012" name="Science">
        <title>The Paleozoic origin of enzymatic lignin decomposition reconstructed from 31 fungal genomes.</title>
        <authorList>
            <person name="Floudas D."/>
            <person name="Binder M."/>
            <person name="Riley R."/>
            <person name="Barry K."/>
            <person name="Blanchette R.A."/>
            <person name="Henrissat B."/>
            <person name="Martinez A.T."/>
            <person name="Otillar R."/>
            <person name="Spatafora J.W."/>
            <person name="Yadav J.S."/>
            <person name="Aerts A."/>
            <person name="Benoit I."/>
            <person name="Boyd A."/>
            <person name="Carlson A."/>
            <person name="Copeland A."/>
            <person name="Coutinho P.M."/>
            <person name="de Vries R.P."/>
            <person name="Ferreira P."/>
            <person name="Findley K."/>
            <person name="Foster B."/>
            <person name="Gaskell J."/>
            <person name="Glotzer D."/>
            <person name="Gorecki P."/>
            <person name="Heitman J."/>
            <person name="Hesse C."/>
            <person name="Hori C."/>
            <person name="Igarashi K."/>
            <person name="Jurgens J.A."/>
            <person name="Kallen N."/>
            <person name="Kersten P."/>
            <person name="Kohler A."/>
            <person name="Kuees U."/>
            <person name="Kumar T.K.A."/>
            <person name="Kuo A."/>
            <person name="LaButti K."/>
            <person name="Larrondo L.F."/>
            <person name="Lindquist E."/>
            <person name="Ling A."/>
            <person name="Lombard V."/>
            <person name="Lucas S."/>
            <person name="Lundell T."/>
            <person name="Martin R."/>
            <person name="McLaughlin D.J."/>
            <person name="Morgenstern I."/>
            <person name="Morin E."/>
            <person name="Murat C."/>
            <person name="Nagy L.G."/>
            <person name="Nolan M."/>
            <person name="Ohm R.A."/>
            <person name="Patyshakuliyeva A."/>
            <person name="Rokas A."/>
            <person name="Ruiz-Duenas F.J."/>
            <person name="Sabat G."/>
            <person name="Salamov A."/>
            <person name="Samejima M."/>
            <person name="Schmutz J."/>
            <person name="Slot J.C."/>
            <person name="St John F."/>
            <person name="Stenlid J."/>
            <person name="Sun H."/>
            <person name="Sun S."/>
            <person name="Syed K."/>
            <person name="Tsang A."/>
            <person name="Wiebenga A."/>
            <person name="Young D."/>
            <person name="Pisabarro A."/>
            <person name="Eastwood D.C."/>
            <person name="Martin F."/>
            <person name="Cullen D."/>
            <person name="Grigoriev I.V."/>
            <person name="Hibbett D.S."/>
        </authorList>
    </citation>
    <scope>NUCLEOTIDE SEQUENCE [LARGE SCALE GENOMIC DNA]</scope>
    <source>
        <strain evidence="4">RWD-64-598 SS2</strain>
    </source>
</reference>
<dbReference type="AlphaFoldDB" id="A0A5M3MG85"/>
<feature type="compositionally biased region" description="Polar residues" evidence="1">
    <location>
        <begin position="266"/>
        <end position="280"/>
    </location>
</feature>
<name>A0A5M3MG85_CONPW</name>
<comment type="caution">
    <text evidence="3">The sequence shown here is derived from an EMBL/GenBank/DDBJ whole genome shotgun (WGS) entry which is preliminary data.</text>
</comment>
<dbReference type="Gene3D" id="2.30.29.30">
    <property type="entry name" value="Pleckstrin-homology domain (PH domain)/Phosphotyrosine-binding domain (PTB)"/>
    <property type="match status" value="1"/>
</dbReference>
<feature type="domain" description="GRAM" evidence="2">
    <location>
        <begin position="99"/>
        <end position="166"/>
    </location>
</feature>
<dbReference type="GO" id="GO:0140268">
    <property type="term" value="C:endoplasmic reticulum-plasma membrane contact site"/>
    <property type="evidence" value="ECO:0007669"/>
    <property type="project" value="TreeGrafter"/>
</dbReference>
<dbReference type="SMART" id="SM00568">
    <property type="entry name" value="GRAM"/>
    <property type="match status" value="1"/>
</dbReference>
<dbReference type="PANTHER" id="PTHR23319:SF4">
    <property type="entry name" value="GRAM DOMAIN CONTAINING 1B, ISOFORM E"/>
    <property type="match status" value="1"/>
</dbReference>
<feature type="compositionally biased region" description="Polar residues" evidence="1">
    <location>
        <begin position="545"/>
        <end position="571"/>
    </location>
</feature>
<dbReference type="EMBL" id="JH711583">
    <property type="protein sequence ID" value="EIW77611.1"/>
    <property type="molecule type" value="Genomic_DNA"/>
</dbReference>
<sequence>MNAAVSASIGSVSDAGKPSSVGSTGAVTRHIGAIRDDVNVGGEDGSGVHEGVRGAGIGSDDDEEEEEEDEIQDDELPVGFEADDIPVTGFAMSSSRRNADFHKLFPGIPEDDYLIEDYSCALQREILIQGRLYVSENHICFHANIFGLVTDLSIPIYEITSIEKKMTALMIPNAIQIKTRQAQYTFASLLSRDTTYDVIFNIWRLARPQVKEESSAGVDDANSGNRSVAGAGADESNRNLVETIKTSTSQEGTENVKTTADHSGKTQKPISGLPTSESTDSLGSFLNRPAVVTNKNNGQNWGAFFDEAETNDSNQLPMNLPEDYSPQDMQEQRPMTLGVRRVYSQLLERSAKWFSNKSDDVGDLSPDGRVNRVTSTMRRTWTRVMSTWESDTDGQNGAARPDFHRMRPVTRVFATIFPAYARPRIVAARDTNERRRRRDNATADADGSDTDSDSVGSNEGGQRSVADEEQVEVRLTGRNHPVIDAHSNEAEVEESYRPFHYALCCYMCTFSCTRRQTRSRSTRRAENPRPATKPAIVPISDEMKPSQSVSGDTSATFPAGQTDSSPVNTEPVTVDSHTYPPSARAQNRRVTFAKVPRSSKFS</sequence>
<feature type="region of interest" description="Disordered" evidence="1">
    <location>
        <begin position="516"/>
        <end position="602"/>
    </location>
</feature>
<dbReference type="GO" id="GO:0005789">
    <property type="term" value="C:endoplasmic reticulum membrane"/>
    <property type="evidence" value="ECO:0007669"/>
    <property type="project" value="TreeGrafter"/>
</dbReference>
<dbReference type="GO" id="GO:0120015">
    <property type="term" value="F:sterol transfer activity"/>
    <property type="evidence" value="ECO:0007669"/>
    <property type="project" value="TreeGrafter"/>
</dbReference>
<dbReference type="InterPro" id="IPR004182">
    <property type="entry name" value="GRAM"/>
</dbReference>
<evidence type="ECO:0000313" key="4">
    <source>
        <dbReference type="Proteomes" id="UP000053558"/>
    </source>
</evidence>
<dbReference type="Pfam" id="PF02893">
    <property type="entry name" value="GRAM"/>
    <property type="match status" value="1"/>
</dbReference>
<dbReference type="KEGG" id="cput:CONPUDRAFT_145894"/>
<dbReference type="OrthoDB" id="2162691at2759"/>
<proteinExistence type="predicted"/>
<dbReference type="GO" id="GO:0032541">
    <property type="term" value="C:cortical endoplasmic reticulum"/>
    <property type="evidence" value="ECO:0007669"/>
    <property type="project" value="TreeGrafter"/>
</dbReference>
<dbReference type="GO" id="GO:0032934">
    <property type="term" value="F:sterol binding"/>
    <property type="evidence" value="ECO:0007669"/>
    <property type="project" value="TreeGrafter"/>
</dbReference>
<dbReference type="InterPro" id="IPR051482">
    <property type="entry name" value="Cholesterol_transport"/>
</dbReference>
<feature type="region of interest" description="Disordered" evidence="1">
    <location>
        <begin position="213"/>
        <end position="280"/>
    </location>
</feature>
<dbReference type="PANTHER" id="PTHR23319">
    <property type="entry name" value="GRAM DOMAIN CONTAINING 1B, ISOFORM E"/>
    <property type="match status" value="1"/>
</dbReference>
<gene>
    <name evidence="3" type="ORF">CONPUDRAFT_145894</name>
</gene>
<dbReference type="GeneID" id="19202131"/>
<dbReference type="InterPro" id="IPR011993">
    <property type="entry name" value="PH-like_dom_sf"/>
</dbReference>
<dbReference type="GO" id="GO:0005886">
    <property type="term" value="C:plasma membrane"/>
    <property type="evidence" value="ECO:0007669"/>
    <property type="project" value="TreeGrafter"/>
</dbReference>
<keyword evidence="4" id="KW-1185">Reference proteome</keyword>
<feature type="compositionally biased region" description="Polar residues" evidence="1">
    <location>
        <begin position="238"/>
        <end position="258"/>
    </location>
</feature>
<evidence type="ECO:0000256" key="1">
    <source>
        <dbReference type="SAM" id="MobiDB-lite"/>
    </source>
</evidence>
<dbReference type="GO" id="GO:0005739">
    <property type="term" value="C:mitochondrion"/>
    <property type="evidence" value="ECO:0007669"/>
    <property type="project" value="TreeGrafter"/>
</dbReference>
<evidence type="ECO:0000313" key="3">
    <source>
        <dbReference type="EMBL" id="EIW77611.1"/>
    </source>
</evidence>
<dbReference type="RefSeq" id="XP_007771999.1">
    <property type="nucleotide sequence ID" value="XM_007773809.1"/>
</dbReference>
<dbReference type="CDD" id="cd13220">
    <property type="entry name" value="PH-GRAM_GRAMDC"/>
    <property type="match status" value="1"/>
</dbReference>
<dbReference type="Proteomes" id="UP000053558">
    <property type="component" value="Unassembled WGS sequence"/>
</dbReference>
<feature type="region of interest" description="Disordered" evidence="1">
    <location>
        <begin position="428"/>
        <end position="480"/>
    </location>
</feature>
<feature type="region of interest" description="Disordered" evidence="1">
    <location>
        <begin position="1"/>
        <end position="75"/>
    </location>
</feature>
<dbReference type="GO" id="GO:0032366">
    <property type="term" value="P:intracellular sterol transport"/>
    <property type="evidence" value="ECO:0007669"/>
    <property type="project" value="TreeGrafter"/>
</dbReference>
<evidence type="ECO:0000259" key="2">
    <source>
        <dbReference type="SMART" id="SM00568"/>
    </source>
</evidence>
<feature type="compositionally biased region" description="Acidic residues" evidence="1">
    <location>
        <begin position="59"/>
        <end position="75"/>
    </location>
</feature>
<protein>
    <submittedName>
        <fullName evidence="3">GRAM-domain-containing protein</fullName>
    </submittedName>
</protein>